<gene>
    <name evidence="2" type="ORF">QJS10_CPA05g00774</name>
</gene>
<evidence type="ECO:0000256" key="1">
    <source>
        <dbReference type="SAM" id="MobiDB-lite"/>
    </source>
</evidence>
<dbReference type="EMBL" id="JAUJYO010000005">
    <property type="protein sequence ID" value="KAK1317304.1"/>
    <property type="molecule type" value="Genomic_DNA"/>
</dbReference>
<comment type="caution">
    <text evidence="2">The sequence shown here is derived from an EMBL/GenBank/DDBJ whole genome shotgun (WGS) entry which is preliminary data.</text>
</comment>
<organism evidence="2 3">
    <name type="scientific">Acorus calamus</name>
    <name type="common">Sweet flag</name>
    <dbReference type="NCBI Taxonomy" id="4465"/>
    <lineage>
        <taxon>Eukaryota</taxon>
        <taxon>Viridiplantae</taxon>
        <taxon>Streptophyta</taxon>
        <taxon>Embryophyta</taxon>
        <taxon>Tracheophyta</taxon>
        <taxon>Spermatophyta</taxon>
        <taxon>Magnoliopsida</taxon>
        <taxon>Liliopsida</taxon>
        <taxon>Acoraceae</taxon>
        <taxon>Acorus</taxon>
    </lineage>
</organism>
<feature type="compositionally biased region" description="Basic residues" evidence="1">
    <location>
        <begin position="13"/>
        <end position="25"/>
    </location>
</feature>
<proteinExistence type="predicted"/>
<keyword evidence="3" id="KW-1185">Reference proteome</keyword>
<dbReference type="Proteomes" id="UP001180020">
    <property type="component" value="Unassembled WGS sequence"/>
</dbReference>
<evidence type="ECO:0000313" key="3">
    <source>
        <dbReference type="Proteomes" id="UP001180020"/>
    </source>
</evidence>
<accession>A0AAV9EW93</accession>
<name>A0AAV9EW93_ACOCL</name>
<dbReference type="AlphaFoldDB" id="A0AAV9EW93"/>
<feature type="region of interest" description="Disordered" evidence="1">
    <location>
        <begin position="1"/>
        <end position="25"/>
    </location>
</feature>
<reference evidence="2" key="2">
    <citation type="submission" date="2023-06" db="EMBL/GenBank/DDBJ databases">
        <authorList>
            <person name="Ma L."/>
            <person name="Liu K.-W."/>
            <person name="Li Z."/>
            <person name="Hsiao Y.-Y."/>
            <person name="Qi Y."/>
            <person name="Fu T."/>
            <person name="Tang G."/>
            <person name="Zhang D."/>
            <person name="Sun W.-H."/>
            <person name="Liu D.-K."/>
            <person name="Li Y."/>
            <person name="Chen G.-Z."/>
            <person name="Liu X.-D."/>
            <person name="Liao X.-Y."/>
            <person name="Jiang Y.-T."/>
            <person name="Yu X."/>
            <person name="Hao Y."/>
            <person name="Huang J."/>
            <person name="Zhao X.-W."/>
            <person name="Ke S."/>
            <person name="Chen Y.-Y."/>
            <person name="Wu W.-L."/>
            <person name="Hsu J.-L."/>
            <person name="Lin Y.-F."/>
            <person name="Huang M.-D."/>
            <person name="Li C.-Y."/>
            <person name="Huang L."/>
            <person name="Wang Z.-W."/>
            <person name="Zhao X."/>
            <person name="Zhong W.-Y."/>
            <person name="Peng D.-H."/>
            <person name="Ahmad S."/>
            <person name="Lan S."/>
            <person name="Zhang J.-S."/>
            <person name="Tsai W.-C."/>
            <person name="Van De Peer Y."/>
            <person name="Liu Z.-J."/>
        </authorList>
    </citation>
    <scope>NUCLEOTIDE SEQUENCE</scope>
    <source>
        <strain evidence="2">CP</strain>
        <tissue evidence="2">Leaves</tissue>
    </source>
</reference>
<reference evidence="2" key="1">
    <citation type="journal article" date="2023" name="Nat. Commun.">
        <title>Diploid and tetraploid genomes of Acorus and the evolution of monocots.</title>
        <authorList>
            <person name="Ma L."/>
            <person name="Liu K.W."/>
            <person name="Li Z."/>
            <person name="Hsiao Y.Y."/>
            <person name="Qi Y."/>
            <person name="Fu T."/>
            <person name="Tang G.D."/>
            <person name="Zhang D."/>
            <person name="Sun W.H."/>
            <person name="Liu D.K."/>
            <person name="Li Y."/>
            <person name="Chen G.Z."/>
            <person name="Liu X.D."/>
            <person name="Liao X.Y."/>
            <person name="Jiang Y.T."/>
            <person name="Yu X."/>
            <person name="Hao Y."/>
            <person name="Huang J."/>
            <person name="Zhao X.W."/>
            <person name="Ke S."/>
            <person name="Chen Y.Y."/>
            <person name="Wu W.L."/>
            <person name="Hsu J.L."/>
            <person name="Lin Y.F."/>
            <person name="Huang M.D."/>
            <person name="Li C.Y."/>
            <person name="Huang L."/>
            <person name="Wang Z.W."/>
            <person name="Zhao X."/>
            <person name="Zhong W.Y."/>
            <person name="Peng D.H."/>
            <person name="Ahmad S."/>
            <person name="Lan S."/>
            <person name="Zhang J.S."/>
            <person name="Tsai W.C."/>
            <person name="Van de Peer Y."/>
            <person name="Liu Z.J."/>
        </authorList>
    </citation>
    <scope>NUCLEOTIDE SEQUENCE</scope>
    <source>
        <strain evidence="2">CP</strain>
    </source>
</reference>
<sequence>MMLVKDTQLGHPLQRRHAAHKQRRKMREVSLRDVLLLSAAVGCVKHAARGGNVFSTQYGRIHLLMVLLCTY</sequence>
<evidence type="ECO:0000313" key="2">
    <source>
        <dbReference type="EMBL" id="KAK1317304.1"/>
    </source>
</evidence>
<protein>
    <submittedName>
        <fullName evidence="2">Uncharacterized protein</fullName>
    </submittedName>
</protein>